<keyword evidence="3" id="KW-1185">Reference proteome</keyword>
<reference evidence="2 3" key="1">
    <citation type="submission" date="2020-03" db="EMBL/GenBank/DDBJ databases">
        <title>Roseomonas selenitidurans sp. nov. isolated from soil.</title>
        <authorList>
            <person name="Liu H."/>
        </authorList>
    </citation>
    <scope>NUCLEOTIDE SEQUENCE [LARGE SCALE GENOMIC DNA]</scope>
    <source>
        <strain evidence="2 3">JCM 15073</strain>
    </source>
</reference>
<gene>
    <name evidence="2" type="ORF">HB662_28650</name>
</gene>
<name>A0ABX1F962_9PROT</name>
<dbReference type="EMBL" id="JAAVTX010000015">
    <property type="protein sequence ID" value="NKE48769.1"/>
    <property type="molecule type" value="Genomic_DNA"/>
</dbReference>
<evidence type="ECO:0008006" key="4">
    <source>
        <dbReference type="Google" id="ProtNLM"/>
    </source>
</evidence>
<feature type="transmembrane region" description="Helical" evidence="1">
    <location>
        <begin position="179"/>
        <end position="200"/>
    </location>
</feature>
<sequence>MPVSAEKSPELQFSLALEELKARYTEIGLLNTQLQAVNTMAVTVIAGISGLIGWKFTDPTVSGIGILVRNIEIRLVLAFVATIFLSLLLLKQFLQGRMSRQASYIEQVLRPKFALILAVELKDVLSYESYIGKLRVDFLNQRAVIGAIIYDNLIFAIPYFGLVSVIIYGAFAEKSKIEIVIYAIMFSYGIWRWIFISGIWKPFNSKLSLNQQDKNNSPDQASQP</sequence>
<accession>A0ABX1F962</accession>
<dbReference type="Proteomes" id="UP000765160">
    <property type="component" value="Unassembled WGS sequence"/>
</dbReference>
<evidence type="ECO:0000256" key="1">
    <source>
        <dbReference type="SAM" id="Phobius"/>
    </source>
</evidence>
<keyword evidence="1" id="KW-1133">Transmembrane helix</keyword>
<keyword evidence="1" id="KW-0472">Membrane</keyword>
<evidence type="ECO:0000313" key="2">
    <source>
        <dbReference type="EMBL" id="NKE48769.1"/>
    </source>
</evidence>
<comment type="caution">
    <text evidence="2">The sequence shown here is derived from an EMBL/GenBank/DDBJ whole genome shotgun (WGS) entry which is preliminary data.</text>
</comment>
<dbReference type="RefSeq" id="WP_168055471.1">
    <property type="nucleotide sequence ID" value="NZ_JAATJR010000015.1"/>
</dbReference>
<feature type="transmembrane region" description="Helical" evidence="1">
    <location>
        <begin position="143"/>
        <end position="167"/>
    </location>
</feature>
<feature type="transmembrane region" description="Helical" evidence="1">
    <location>
        <begin position="75"/>
        <end position="94"/>
    </location>
</feature>
<evidence type="ECO:0000313" key="3">
    <source>
        <dbReference type="Proteomes" id="UP000765160"/>
    </source>
</evidence>
<protein>
    <recommendedName>
        <fullName evidence="4">ABC transmembrane type-1 domain-containing protein</fullName>
    </recommendedName>
</protein>
<proteinExistence type="predicted"/>
<keyword evidence="1" id="KW-0812">Transmembrane</keyword>
<organism evidence="2 3">
    <name type="scientific">Falsiroseomonas frigidaquae</name>
    <dbReference type="NCBI Taxonomy" id="487318"/>
    <lineage>
        <taxon>Bacteria</taxon>
        <taxon>Pseudomonadati</taxon>
        <taxon>Pseudomonadota</taxon>
        <taxon>Alphaproteobacteria</taxon>
        <taxon>Acetobacterales</taxon>
        <taxon>Roseomonadaceae</taxon>
        <taxon>Falsiroseomonas</taxon>
    </lineage>
</organism>
<feature type="transmembrane region" description="Helical" evidence="1">
    <location>
        <begin position="36"/>
        <end position="54"/>
    </location>
</feature>